<feature type="region of interest" description="Disordered" evidence="1">
    <location>
        <begin position="38"/>
        <end position="66"/>
    </location>
</feature>
<feature type="compositionally biased region" description="Polar residues" evidence="1">
    <location>
        <begin position="38"/>
        <end position="50"/>
    </location>
</feature>
<keyword evidence="2" id="KW-1133">Transmembrane helix</keyword>
<organism evidence="3 4">
    <name type="scientific">Hamadaea flava</name>
    <dbReference type="NCBI Taxonomy" id="1742688"/>
    <lineage>
        <taxon>Bacteria</taxon>
        <taxon>Bacillati</taxon>
        <taxon>Actinomycetota</taxon>
        <taxon>Actinomycetes</taxon>
        <taxon>Micromonosporales</taxon>
        <taxon>Micromonosporaceae</taxon>
        <taxon>Hamadaea</taxon>
    </lineage>
</organism>
<accession>A0ABV8LF52</accession>
<gene>
    <name evidence="3" type="ORF">ACFOZ4_02820</name>
</gene>
<comment type="caution">
    <text evidence="3">The sequence shown here is derived from an EMBL/GenBank/DDBJ whole genome shotgun (WGS) entry which is preliminary data.</text>
</comment>
<keyword evidence="2" id="KW-0472">Membrane</keyword>
<reference evidence="4" key="1">
    <citation type="journal article" date="2019" name="Int. J. Syst. Evol. Microbiol.">
        <title>The Global Catalogue of Microorganisms (GCM) 10K type strain sequencing project: providing services to taxonomists for standard genome sequencing and annotation.</title>
        <authorList>
            <consortium name="The Broad Institute Genomics Platform"/>
            <consortium name="The Broad Institute Genome Sequencing Center for Infectious Disease"/>
            <person name="Wu L."/>
            <person name="Ma J."/>
        </authorList>
    </citation>
    <scope>NUCLEOTIDE SEQUENCE [LARGE SCALE GENOMIC DNA]</scope>
    <source>
        <strain evidence="4">CGMCC 4.7289</strain>
    </source>
</reference>
<evidence type="ECO:0000313" key="4">
    <source>
        <dbReference type="Proteomes" id="UP001595816"/>
    </source>
</evidence>
<protein>
    <recommendedName>
        <fullName evidence="5">Transmembrane protein</fullName>
    </recommendedName>
</protein>
<evidence type="ECO:0000256" key="1">
    <source>
        <dbReference type="SAM" id="MobiDB-lite"/>
    </source>
</evidence>
<keyword evidence="4" id="KW-1185">Reference proteome</keyword>
<evidence type="ECO:0008006" key="5">
    <source>
        <dbReference type="Google" id="ProtNLM"/>
    </source>
</evidence>
<name>A0ABV8LF52_9ACTN</name>
<evidence type="ECO:0000256" key="2">
    <source>
        <dbReference type="SAM" id="Phobius"/>
    </source>
</evidence>
<proteinExistence type="predicted"/>
<dbReference type="RefSeq" id="WP_253759565.1">
    <property type="nucleotide sequence ID" value="NZ_JAMZDZ010000001.1"/>
</dbReference>
<dbReference type="Proteomes" id="UP001595816">
    <property type="component" value="Unassembled WGS sequence"/>
</dbReference>
<keyword evidence="2" id="KW-0812">Transmembrane</keyword>
<feature type="transmembrane region" description="Helical" evidence="2">
    <location>
        <begin position="12"/>
        <end position="33"/>
    </location>
</feature>
<sequence length="180" mass="18839">MRAVLTGILRSRVGVALALAVIVVILVGAARLFGDSSSNTGWSPDSSGQSGAEIATTKSYGPDDGVVSAMPTVSPSVAKGAAPPNQVALTFAASWLERTRSADKWLDALRPHCTQQLIDQLKDVEPSSVPASKVTGEVTLVIYSESAAQASIPLDSGRLVLRLVGPSGHWFVDGVDWERT</sequence>
<dbReference type="EMBL" id="JBHSAY010000003">
    <property type="protein sequence ID" value="MFC4129532.1"/>
    <property type="molecule type" value="Genomic_DNA"/>
</dbReference>
<evidence type="ECO:0000313" key="3">
    <source>
        <dbReference type="EMBL" id="MFC4129532.1"/>
    </source>
</evidence>